<evidence type="ECO:0000313" key="3">
    <source>
        <dbReference type="Proteomes" id="UP000823660"/>
    </source>
</evidence>
<evidence type="ECO:0000313" key="2">
    <source>
        <dbReference type="EMBL" id="MBO8467801.1"/>
    </source>
</evidence>
<organism evidence="2 3">
    <name type="scientific">Candidatus Cryptobacteroides faecipullorum</name>
    <dbReference type="NCBI Taxonomy" id="2840764"/>
    <lineage>
        <taxon>Bacteria</taxon>
        <taxon>Pseudomonadati</taxon>
        <taxon>Bacteroidota</taxon>
        <taxon>Bacteroidia</taxon>
        <taxon>Bacteroidales</taxon>
        <taxon>Candidatus Cryptobacteroides</taxon>
    </lineage>
</organism>
<dbReference type="Proteomes" id="UP000823660">
    <property type="component" value="Unassembled WGS sequence"/>
</dbReference>
<name>A0A9D9IA39_9BACT</name>
<comment type="caution">
    <text evidence="2">The sequence shown here is derived from an EMBL/GenBank/DDBJ whole genome shotgun (WGS) entry which is preliminary data.</text>
</comment>
<reference evidence="2" key="1">
    <citation type="submission" date="2020-10" db="EMBL/GenBank/DDBJ databases">
        <authorList>
            <person name="Gilroy R."/>
        </authorList>
    </citation>
    <scope>NUCLEOTIDE SEQUENCE</scope>
    <source>
        <strain evidence="2">B1-15692</strain>
    </source>
</reference>
<sequence length="334" mass="39431">MGCQEEYTSIDKLEEVFDIEQIIQTTTEFDDYINNIGCYNNTYYRGVITAKYKMFNSAQRFYHNHKKDLQDIPYHDFISYLYQISAQLDNGYLKTQYERQFNCIRYRNICKLLGYNPIWAYSALQHFTQCSPMLDFSSSFDVALYFAVNGSHIVSSNPLDNYFSIIKFTEDSKITNNFRLNGGNRYSSYIENLLDKIDLSSNCSCRILNNAKSAIEQCDIMEIEQDEIQYVTYNYFATTLNKNGIDYRISFANDNIVRQKGKLLINNTENIPFEQLWKKVFPERKLKILLIHKSLNKTLCMYLTTRCMCNRRLLPICKDYKKEIIQKLETCKSN</sequence>
<feature type="domain" description="FRG" evidence="1">
    <location>
        <begin position="38"/>
        <end position="155"/>
    </location>
</feature>
<dbReference type="AlphaFoldDB" id="A0A9D9IA39"/>
<proteinExistence type="predicted"/>
<reference evidence="2" key="2">
    <citation type="journal article" date="2021" name="PeerJ">
        <title>Extensive microbial diversity within the chicken gut microbiome revealed by metagenomics and culture.</title>
        <authorList>
            <person name="Gilroy R."/>
            <person name="Ravi A."/>
            <person name="Getino M."/>
            <person name="Pursley I."/>
            <person name="Horton D.L."/>
            <person name="Alikhan N.F."/>
            <person name="Baker D."/>
            <person name="Gharbi K."/>
            <person name="Hall N."/>
            <person name="Watson M."/>
            <person name="Adriaenssens E.M."/>
            <person name="Foster-Nyarko E."/>
            <person name="Jarju S."/>
            <person name="Secka A."/>
            <person name="Antonio M."/>
            <person name="Oren A."/>
            <person name="Chaudhuri R.R."/>
            <person name="La Ragione R."/>
            <person name="Hildebrand F."/>
            <person name="Pallen M.J."/>
        </authorList>
    </citation>
    <scope>NUCLEOTIDE SEQUENCE</scope>
    <source>
        <strain evidence="2">B1-15692</strain>
    </source>
</reference>
<evidence type="ECO:0000259" key="1">
    <source>
        <dbReference type="SMART" id="SM00901"/>
    </source>
</evidence>
<dbReference type="Pfam" id="PF08867">
    <property type="entry name" value="FRG"/>
    <property type="match status" value="1"/>
</dbReference>
<dbReference type="SMART" id="SM00901">
    <property type="entry name" value="FRG"/>
    <property type="match status" value="1"/>
</dbReference>
<accession>A0A9D9IA39</accession>
<dbReference type="InterPro" id="IPR014966">
    <property type="entry name" value="FRG-dom"/>
</dbReference>
<protein>
    <submittedName>
        <fullName evidence="2">FRG domain-containing protein</fullName>
    </submittedName>
</protein>
<dbReference type="EMBL" id="JADIMH010000056">
    <property type="protein sequence ID" value="MBO8467801.1"/>
    <property type="molecule type" value="Genomic_DNA"/>
</dbReference>
<gene>
    <name evidence="2" type="ORF">IAB99_08595</name>
</gene>